<dbReference type="PANTHER" id="PTHR46889">
    <property type="entry name" value="TRANSPOSASE INSF FOR INSERTION SEQUENCE IS3B-RELATED"/>
    <property type="match status" value="1"/>
</dbReference>
<dbReference type="RefSeq" id="WP_168033312.1">
    <property type="nucleotide sequence ID" value="NZ_CP113517.1"/>
</dbReference>
<feature type="region of interest" description="Disordered" evidence="3">
    <location>
        <begin position="508"/>
        <end position="529"/>
    </location>
</feature>
<feature type="compositionally biased region" description="Low complexity" evidence="3">
    <location>
        <begin position="514"/>
        <end position="529"/>
    </location>
</feature>
<dbReference type="Proteomes" id="UP001162780">
    <property type="component" value="Chromosome"/>
</dbReference>
<dbReference type="PROSITE" id="PS50994">
    <property type="entry name" value="INTEGRASE"/>
    <property type="match status" value="1"/>
</dbReference>
<reference evidence="5" key="1">
    <citation type="submission" date="2022-11" db="EMBL/GenBank/DDBJ databases">
        <title>Methylomonas rapida sp. nov., Carotenoid-Producing Obligate Methanotrophs with High Growth Characteristics and Biotechnological Potential.</title>
        <authorList>
            <person name="Tikhonova E.N."/>
            <person name="Suleimanov R.Z."/>
            <person name="Miroshnikov K."/>
            <person name="Oshkin I.Y."/>
            <person name="Belova S.E."/>
            <person name="Danilova O.V."/>
            <person name="Ashikhmin A."/>
            <person name="Konopkin A."/>
            <person name="But S.Y."/>
            <person name="Khmelenina V.N."/>
            <person name="Kuznetsov N."/>
            <person name="Pimenov N.V."/>
            <person name="Dedysh S.N."/>
        </authorList>
    </citation>
    <scope>NUCLEOTIDE SEQUENCE</scope>
    <source>
        <strain evidence="5">MP1</strain>
    </source>
</reference>
<dbReference type="InterPro" id="IPR048020">
    <property type="entry name" value="Transpos_IS3"/>
</dbReference>
<feature type="coiled-coil region" evidence="2">
    <location>
        <begin position="117"/>
        <end position="151"/>
    </location>
</feature>
<dbReference type="Pfam" id="PF01527">
    <property type="entry name" value="HTH_Tnp_1"/>
    <property type="match status" value="2"/>
</dbReference>
<evidence type="ECO:0000313" key="5">
    <source>
        <dbReference type="EMBL" id="WAR44596.1"/>
    </source>
</evidence>
<name>A0ABY7GJ05_9GAMM</name>
<dbReference type="InterPro" id="IPR001584">
    <property type="entry name" value="Integrase_cat-core"/>
</dbReference>
<dbReference type="Pfam" id="PF13565">
    <property type="entry name" value="HTH_32"/>
    <property type="match status" value="1"/>
</dbReference>
<dbReference type="SUPFAM" id="SSF53098">
    <property type="entry name" value="Ribonuclease H-like"/>
    <property type="match status" value="1"/>
</dbReference>
<feature type="region of interest" description="Disordered" evidence="3">
    <location>
        <begin position="50"/>
        <end position="69"/>
    </location>
</feature>
<gene>
    <name evidence="6" type="ORF">NM686_007060</name>
    <name evidence="5" type="ORF">NM686_019955</name>
</gene>
<proteinExistence type="inferred from homology"/>
<feature type="region of interest" description="Disordered" evidence="3">
    <location>
        <begin position="206"/>
        <end position="232"/>
    </location>
</feature>
<dbReference type="SUPFAM" id="SSF46689">
    <property type="entry name" value="Homeodomain-like"/>
    <property type="match status" value="3"/>
</dbReference>
<evidence type="ECO:0000256" key="2">
    <source>
        <dbReference type="SAM" id="Coils"/>
    </source>
</evidence>
<evidence type="ECO:0000313" key="6">
    <source>
        <dbReference type="EMBL" id="WAR46272.1"/>
    </source>
</evidence>
<evidence type="ECO:0000259" key="4">
    <source>
        <dbReference type="PROSITE" id="PS50994"/>
    </source>
</evidence>
<evidence type="ECO:0000256" key="3">
    <source>
        <dbReference type="SAM" id="MobiDB-lite"/>
    </source>
</evidence>
<evidence type="ECO:0000256" key="1">
    <source>
        <dbReference type="ARBA" id="ARBA00009964"/>
    </source>
</evidence>
<accession>A0ABY7GJ05</accession>
<dbReference type="InterPro" id="IPR050900">
    <property type="entry name" value="Transposase_IS3/IS150/IS904"/>
</dbReference>
<keyword evidence="2" id="KW-0175">Coiled coil</keyword>
<dbReference type="InterPro" id="IPR036397">
    <property type="entry name" value="RNaseH_sf"/>
</dbReference>
<dbReference type="InterPro" id="IPR009057">
    <property type="entry name" value="Homeodomain-like_sf"/>
</dbReference>
<comment type="similarity">
    <text evidence="1">Belongs to the transposase 8 family.</text>
</comment>
<dbReference type="PANTHER" id="PTHR46889:SF4">
    <property type="entry name" value="TRANSPOSASE INSO FOR INSERTION SEQUENCE ELEMENT IS911B-RELATED"/>
    <property type="match status" value="1"/>
</dbReference>
<dbReference type="EMBL" id="CP113517">
    <property type="protein sequence ID" value="WAR46272.1"/>
    <property type="molecule type" value="Genomic_DNA"/>
</dbReference>
<dbReference type="Gene3D" id="3.30.420.10">
    <property type="entry name" value="Ribonuclease H-like superfamily/Ribonuclease H"/>
    <property type="match status" value="1"/>
</dbReference>
<organism evidence="5 7">
    <name type="scientific">Methylomonas rapida</name>
    <dbReference type="NCBI Taxonomy" id="2963939"/>
    <lineage>
        <taxon>Bacteria</taxon>
        <taxon>Pseudomonadati</taxon>
        <taxon>Pseudomonadota</taxon>
        <taxon>Gammaproteobacteria</taxon>
        <taxon>Methylococcales</taxon>
        <taxon>Methylococcaceae</taxon>
        <taxon>Methylomonas</taxon>
    </lineage>
</organism>
<sequence>MKYSKTRYSDEFKEQALAKVYSRGNRSIQAIADELNLSVHTLKTWMSHTALNDKNRAKSPAKRPQDWSPEQRLQALQETHTLSGEALNAWCRERGLFAHQLQQWKTDFCTAGSSDNDRKDSQTLRSLKAENQRLERELARKEKALAEAAALLILQKKGPGAVGGRGRMTSLQQRQNLIESVAEAMAAGARQDQACAVLGLSPRTLQRWQAGDDEPVKADRRPQRQYTPPHALTEAERAHILSVANSDEFADCPPSQIVPRLADQGIYLASESTIYRILKAAQQLKHRRSERPRQPRSKPRALTATAPNQIYSWDITYLPTAIKGQFYYLYLFLDIFSRQIVGWQVFEEESSQWASELMQDIVQREGLRPGQIILHSDNGSPMKGATMLATLQRLGVVPSFSRPAVSNDNPYSESLFKTLKYRPQYPLKPFADLTVARQWVADLVQWYNHEHRHSAIGFVTPAQRHAGLDLALLAKRTALYENARRQNPQRWSKNTRNWNRIHTVHLNPDHAEAQNNSNQEPSNQNKITA</sequence>
<dbReference type="InterPro" id="IPR012337">
    <property type="entry name" value="RNaseH-like_sf"/>
</dbReference>
<keyword evidence="7" id="KW-1185">Reference proteome</keyword>
<dbReference type="Gene3D" id="1.10.10.60">
    <property type="entry name" value="Homeodomain-like"/>
    <property type="match status" value="1"/>
</dbReference>
<protein>
    <submittedName>
        <fullName evidence="5">IS3 family transposase</fullName>
    </submittedName>
</protein>
<dbReference type="Pfam" id="PF00665">
    <property type="entry name" value="rve"/>
    <property type="match status" value="1"/>
</dbReference>
<dbReference type="InterPro" id="IPR002514">
    <property type="entry name" value="Transposase_8"/>
</dbReference>
<feature type="domain" description="Integrase catalytic" evidence="4">
    <location>
        <begin position="303"/>
        <end position="469"/>
    </location>
</feature>
<dbReference type="EMBL" id="CP113517">
    <property type="protein sequence ID" value="WAR44596.1"/>
    <property type="molecule type" value="Genomic_DNA"/>
</dbReference>
<dbReference type="NCBIfam" id="NF033516">
    <property type="entry name" value="transpos_IS3"/>
    <property type="match status" value="1"/>
</dbReference>
<evidence type="ECO:0000313" key="7">
    <source>
        <dbReference type="Proteomes" id="UP001162780"/>
    </source>
</evidence>